<sequence>MDSNGPRFLPFPSLQGPYRTLPSVTMTELRPSGHMFLPLLPKQPL</sequence>
<dbReference type="AlphaFoldDB" id="A0A0E9VD99"/>
<reference evidence="1" key="1">
    <citation type="submission" date="2014-11" db="EMBL/GenBank/DDBJ databases">
        <authorList>
            <person name="Amaro Gonzalez C."/>
        </authorList>
    </citation>
    <scope>NUCLEOTIDE SEQUENCE</scope>
</reference>
<protein>
    <submittedName>
        <fullName evidence="1">Uncharacterized protein</fullName>
    </submittedName>
</protein>
<organism evidence="1">
    <name type="scientific">Anguilla anguilla</name>
    <name type="common">European freshwater eel</name>
    <name type="synonym">Muraena anguilla</name>
    <dbReference type="NCBI Taxonomy" id="7936"/>
    <lineage>
        <taxon>Eukaryota</taxon>
        <taxon>Metazoa</taxon>
        <taxon>Chordata</taxon>
        <taxon>Craniata</taxon>
        <taxon>Vertebrata</taxon>
        <taxon>Euteleostomi</taxon>
        <taxon>Actinopterygii</taxon>
        <taxon>Neopterygii</taxon>
        <taxon>Teleostei</taxon>
        <taxon>Anguilliformes</taxon>
        <taxon>Anguillidae</taxon>
        <taxon>Anguilla</taxon>
    </lineage>
</organism>
<reference evidence="1" key="2">
    <citation type="journal article" date="2015" name="Fish Shellfish Immunol.">
        <title>Early steps in the European eel (Anguilla anguilla)-Vibrio vulnificus interaction in the gills: Role of the RtxA13 toxin.</title>
        <authorList>
            <person name="Callol A."/>
            <person name="Pajuelo D."/>
            <person name="Ebbesson L."/>
            <person name="Teles M."/>
            <person name="MacKenzie S."/>
            <person name="Amaro C."/>
        </authorList>
    </citation>
    <scope>NUCLEOTIDE SEQUENCE</scope>
</reference>
<proteinExistence type="predicted"/>
<name>A0A0E9VD99_ANGAN</name>
<dbReference type="EMBL" id="GBXM01032596">
    <property type="protein sequence ID" value="JAH75981.1"/>
    <property type="molecule type" value="Transcribed_RNA"/>
</dbReference>
<evidence type="ECO:0000313" key="1">
    <source>
        <dbReference type="EMBL" id="JAH75981.1"/>
    </source>
</evidence>
<accession>A0A0E9VD99</accession>